<dbReference type="KEGG" id="pfer:IRI77_20115"/>
<sequence length="238" mass="26208">MKKSLWLTFAAGSFALGLMTAPGRGQDPKPEGQKVRFDHIVRNDFFAGLSGDREAFARAMRAAEETIKENPKHAEALVWHGAGLFSQSGQAFQSGDFQRGQEMWEQGLAEMDEAVKLRPDTAATRIPRGSAMLMASRFVPQERKAALLERAVADFSHMYDLQKDSLDKLGTHPRGELLMGLADGYDRSGEKEKSKALLAKVVSEMGESVYGKRAQKWLETGDLPAVQRNCIGCHTAGH</sequence>
<gene>
    <name evidence="1" type="ORF">IRI77_20115</name>
</gene>
<dbReference type="SUPFAM" id="SSF48452">
    <property type="entry name" value="TPR-like"/>
    <property type="match status" value="1"/>
</dbReference>
<evidence type="ECO:0008006" key="3">
    <source>
        <dbReference type="Google" id="ProtNLM"/>
    </source>
</evidence>
<dbReference type="Gene3D" id="1.25.40.10">
    <property type="entry name" value="Tetratricopeptide repeat domain"/>
    <property type="match status" value="1"/>
</dbReference>
<dbReference type="InterPro" id="IPR011990">
    <property type="entry name" value="TPR-like_helical_dom_sf"/>
</dbReference>
<dbReference type="Proteomes" id="UP000593892">
    <property type="component" value="Chromosome"/>
</dbReference>
<proteinExistence type="predicted"/>
<keyword evidence="2" id="KW-1185">Reference proteome</keyword>
<dbReference type="EMBL" id="CP063849">
    <property type="protein sequence ID" value="QOY85143.1"/>
    <property type="molecule type" value="Genomic_DNA"/>
</dbReference>
<accession>A0A7S7NK64</accession>
<protein>
    <recommendedName>
        <fullName evidence="3">Tetratricopeptide repeat protein</fullName>
    </recommendedName>
</protein>
<reference evidence="1 2" key="1">
    <citation type="submission" date="2020-10" db="EMBL/GenBank/DDBJ databases">
        <title>Complete genome sequence of Paludibaculum fermentans P105T, a facultatively anaerobic acidobacterium capable of dissimilatory Fe(III) reduction.</title>
        <authorList>
            <person name="Dedysh S.N."/>
            <person name="Beletsky A.V."/>
            <person name="Kulichevskaya I.S."/>
            <person name="Mardanov A.V."/>
            <person name="Ravin N.V."/>
        </authorList>
    </citation>
    <scope>NUCLEOTIDE SEQUENCE [LARGE SCALE GENOMIC DNA]</scope>
    <source>
        <strain evidence="1 2">P105</strain>
    </source>
</reference>
<dbReference type="AlphaFoldDB" id="A0A7S7NK64"/>
<organism evidence="1 2">
    <name type="scientific">Paludibaculum fermentans</name>
    <dbReference type="NCBI Taxonomy" id="1473598"/>
    <lineage>
        <taxon>Bacteria</taxon>
        <taxon>Pseudomonadati</taxon>
        <taxon>Acidobacteriota</taxon>
        <taxon>Terriglobia</taxon>
        <taxon>Bryobacterales</taxon>
        <taxon>Bryobacteraceae</taxon>
        <taxon>Paludibaculum</taxon>
    </lineage>
</organism>
<name>A0A7S7NK64_PALFE</name>
<evidence type="ECO:0000313" key="2">
    <source>
        <dbReference type="Proteomes" id="UP000593892"/>
    </source>
</evidence>
<dbReference type="RefSeq" id="WP_194446813.1">
    <property type="nucleotide sequence ID" value="NZ_CP063849.1"/>
</dbReference>
<evidence type="ECO:0000313" key="1">
    <source>
        <dbReference type="EMBL" id="QOY85143.1"/>
    </source>
</evidence>